<dbReference type="EMBL" id="JZWT02000007">
    <property type="protein sequence ID" value="MFB6490297.1"/>
    <property type="molecule type" value="Genomic_DNA"/>
</dbReference>
<protein>
    <submittedName>
        <fullName evidence="1">Universal stress protein</fullName>
    </submittedName>
</protein>
<dbReference type="Proteomes" id="UP000033636">
    <property type="component" value="Unassembled WGS sequence"/>
</dbReference>
<comment type="caution">
    <text evidence="1">The sequence shown here is derived from an EMBL/GenBank/DDBJ whole genome shotgun (WGS) entry which is preliminary data.</text>
</comment>
<evidence type="ECO:0000313" key="2">
    <source>
        <dbReference type="Proteomes" id="UP000033636"/>
    </source>
</evidence>
<sequence length="134" mass="15001">MVDEPAYKIAYRFRKILVPITPDERSRDAVEVAADFYRRYGSHIVFLYVVEGDDKSKEVDELVKRYAGDIAYELKIKRAGEGETAASVIVEEAKNFYDLVILESRGYTGAEALLHRSTSVAVALAAPTSVLILR</sequence>
<name>A0ACC6V051_9CREN</name>
<evidence type="ECO:0000313" key="1">
    <source>
        <dbReference type="EMBL" id="MFB6490297.1"/>
    </source>
</evidence>
<reference evidence="1" key="1">
    <citation type="submission" date="2024-07" db="EMBL/GenBank/DDBJ databases">
        <title>Metagenome and Metagenome-Assembled Genomes of Archaea from a hot spring from the geothermal field of Los Azufres, Mexico.</title>
        <authorList>
            <person name="Marin-Paredes R."/>
            <person name="Martinez-Romero E."/>
            <person name="Servin-Garciduenas L.E."/>
        </authorList>
    </citation>
    <scope>NUCLEOTIDE SEQUENCE</scope>
</reference>
<organism evidence="1 2">
    <name type="scientific">Thermoproteus sp. AZ2</name>
    <dbReference type="NCBI Taxonomy" id="1609232"/>
    <lineage>
        <taxon>Archaea</taxon>
        <taxon>Thermoproteota</taxon>
        <taxon>Thermoprotei</taxon>
        <taxon>Thermoproteales</taxon>
        <taxon>Thermoproteaceae</taxon>
        <taxon>Thermoproteus</taxon>
    </lineage>
</organism>
<accession>A0ACC6V051</accession>
<gene>
    <name evidence="1" type="ORF">TU35_003460</name>
</gene>
<proteinExistence type="predicted"/>